<dbReference type="InterPro" id="IPR016024">
    <property type="entry name" value="ARM-type_fold"/>
</dbReference>
<feature type="repeat" description="WD" evidence="1">
    <location>
        <begin position="602"/>
        <end position="634"/>
    </location>
</feature>
<feature type="compositionally biased region" description="Basic and acidic residues" evidence="3">
    <location>
        <begin position="1797"/>
        <end position="1807"/>
    </location>
</feature>
<feature type="compositionally biased region" description="Acidic residues" evidence="3">
    <location>
        <begin position="1556"/>
        <end position="1575"/>
    </location>
</feature>
<feature type="compositionally biased region" description="Basic residues" evidence="3">
    <location>
        <begin position="1402"/>
        <end position="1416"/>
    </location>
</feature>
<feature type="repeat" description="WD" evidence="1">
    <location>
        <begin position="279"/>
        <end position="320"/>
    </location>
</feature>
<organism evidence="4 5">
    <name type="scientific">Mesocricetus auratus</name>
    <name type="common">Golden hamster</name>
    <dbReference type="NCBI Taxonomy" id="10036"/>
    <lineage>
        <taxon>Eukaryota</taxon>
        <taxon>Metazoa</taxon>
        <taxon>Chordata</taxon>
        <taxon>Craniata</taxon>
        <taxon>Vertebrata</taxon>
        <taxon>Euteleostomi</taxon>
        <taxon>Mammalia</taxon>
        <taxon>Eutheria</taxon>
        <taxon>Euarchontoglires</taxon>
        <taxon>Glires</taxon>
        <taxon>Rodentia</taxon>
        <taxon>Myomorpha</taxon>
        <taxon>Muroidea</taxon>
        <taxon>Cricetidae</taxon>
        <taxon>Cricetinae</taxon>
        <taxon>Mesocricetus</taxon>
    </lineage>
</organism>
<dbReference type="GeneID" id="101839088"/>
<dbReference type="Proteomes" id="UP000886700">
    <property type="component" value="Unplaced"/>
</dbReference>
<dbReference type="PROSITE" id="PS50294">
    <property type="entry name" value="WD_REPEATS_REGION"/>
    <property type="match status" value="1"/>
</dbReference>
<feature type="compositionally biased region" description="Acidic residues" evidence="3">
    <location>
        <begin position="2191"/>
        <end position="2201"/>
    </location>
</feature>
<evidence type="ECO:0000313" key="4">
    <source>
        <dbReference type="Proteomes" id="UP000886700"/>
    </source>
</evidence>
<dbReference type="InterPro" id="IPR036322">
    <property type="entry name" value="WD40_repeat_dom_sf"/>
</dbReference>
<sequence length="2894" mass="332813">MSTTRLVPKWNEFIRSVNETIKKSKKPTGDAKSDVVVLSDRSQALFKESRYPQTMPLICHYFIEAHFFASLSWVTTYSRETLAVVWMKSKADDMVERRTFPMTERLPVIQAIVHTGSFHLIVAYCVDLTLRLFGDHFMAFKSMCTVPCRFDISCLCFDPETKMLLSGIIGAVVTWSIEPSGKGLEMMQMFPTPGDELVQNIVLSGPNGCLVALCETMLRVLDRQDNGHLREAQRFTTTNVGSPITCCLTSLDGRLIYAGNKAGEVHVWSLGRSMALHSFRAHSSVVVGIQNRSEAHTLLTAGKEGVVKEWNLTSGNLLRRLELGEELHKLQFIDTTTFFCQTTHTFSLRRLPCFYKLFNVCGSAPQQLHRVRCEDNCFRILCTTEDGLLRFVSPVTGDLLIITWPFSLLDRSVDWAYDPSKEELMVATGTSEVLVFDTSRSPCPVKYLLCTSPDVQDFVQCLAYGNFNLGRGLKGLIFSGHQSGIVRVLSQHSCVRIEKVMHFGAVLALSALYGGLLSSRENSLLCSYGIDDYIQLSEVVFVGSRLQLRSLASILSSCHLRHLVLLPRAVGAITDTNCLRLWKFHDFLSFGSKQGTRFIETLPLHQCTITSFDVCLPLSLFVTGGSDGSVRIWDFHGRLIAMLDSSLHFGPLCFLNDRADLLVTFNQSIYLVSCLELLPAIMLSRLALMSITDDMVEVPKPFAPSFFFSFETIFVPKYSYQDQRRQDLRGLVCLVNKRAIAFDHKVPHVIEEEEDGSTVLLSAHRKHHLEGSALYVMKKQPQTHYVVPPQLQMTAWDGLNPYQILRCYFGQGRKWLLAPDCHIPNSVIRARLWPEGSPIFLQCSLHSPQRDLEWEKKHPFFFWNSKIRAMSITGHVSEKEDESFLERRLTKDITYSVLTDAANRSWLGKKMSELAINSLIEAILNIMVHANPLKYQCCIGALGQIFAAYQVSPALRSETAHHLLDDTTNSNPLIRELAWEGLKRLGMITHLFALPLAQGLMDKDQRVRSKAMSLMPDTGIHSKSSLLNLMQKRDLFRDLQQEMIGEESLDHLLGMRPTDIQILISQVEQRLNENLSLSKGDRKLDFSLALPGSSVLSKPISLLPMAAHEEVKPSKSQRPARKRQARKLLRGLRKAKEAARQRRQEETSYQVEAEATEDVPTHSRTSVGSLLKSPRDIEISEKDILKEHIAVAMKLRKKSKITDRRDKKAPKQGKPKKKKKEEIEDVVIGEEILPPVVDVVEPPPRRRRPRFSGRGVGGTPGRVLTADTHWRDDLCQLVNMRVAASQTQMVDDLGLELLATAKEVLTDKHPSWELFMEICPLVEKEGSDVAESIEWQEEKSVLVPEEAVGEETVTTAEEEMPEAVEEETLERELETKEEEEMIPQKGKKKEIAFLEPGEVVKGRGKPRKEGKKAKKMAKQEKMKEGIKERAVSTEEGEGEREEEREREEREREEEREGEAIEAEIKPGWEERRLRWEEWKKAWDEWHRAQGRRAISWEEWKKECDRKHFEQLEQLQAEGEAAPSEEIGEAEEKMLRWDEWKQVWENVIAKTKTETELDMGEILSEESEESEEEIAEEALTGEQRQLRQARREARTQWKQARAERQRAREHRLLAREEEKLAQDEKRLAKEERRLVQEYVRRAAADGKPGHVEMTLGEKEERLAQEEEFLSQQAERLAQKKRKLARKLEKLAREEEKTAKKAAKVAEINAVLAQKMETLTQKELSLDLQEKELKEEARSLEWDARELAWKEDELNEEDEKLAEKREKLAKEEKMLSWQEENVSLEEKILAEDEAMLMEEERKLSQKEDRTPEEDTVLLDRREKLREKREKLAQETERLTQKRKELEGKKVRLAQEEETVAQEKYMLSLEKQRLAEREATLHDSEDKVLKAKEQLRDVKPKLELYREKLFHLTGKLKEEKQVLLSKREKLADAEGNLEEAGVILAEKQGKLAQEKIKLADEIKVLILQSNLFREETEIAEEGVALAEEMKKVAEEKVRLAEESELLSRRGTEEDILKRRMTEHEIDLMKKRLSLEEKILAYEDRLLAIEEKNAAKGELELSRGQRIQVHEERKLAKATRRMGKEMSVSGDLAQTRKSLKVLQRLVSKARKATQKEAKMTKIKRTLAVKEARLSKEEDRLDAKELDAYEEEPEVIRDEKKLAEMQRHLAKEMRELKSQEQRVAEEEHSLVLDMVELPEEGEDLQGEEGVFRGSRRRRQTPSGPLPGTEKFYDLLEQVECKESFTKEMETLIDEVEKDEEIAEEEEEEEEQEEEEGEEGEEGEEWEEKVEEIEEEKEEEEMEEEMEREEEEEQEVKEKEEEEEEKGEEEEEEMGRVYEEEEEEKEEEEEEVEDEEEEEEEKRLSGEAKKKEVLLKREMLKAQEMMRRVILSKREMLHPIGQGLTELRGTAVKLEGLKSPPGKRTPVAEEVERKKPLPQEVTKAEEKASAFETSRITLRTKLMDKERELLEKYQPELPPLLDATSEYEPTPSIKPFTSQLLTRAVKARKLQPQAPQAKWVLQRHPPLAGQAKAQAPLPEISTEERYPVGGMSDFEWLHSVLGQMQAGEELSRDSFHRLCQLLKDLTSTGDLEWLHVAILEVIVNRHKQTVDSQGTVTSKPGRESMSPKHHKVIPPIKGKEKESWQKPAIPIPGSPLATKRVTDPKAMQWHLLGEPYRSARVQQLLNVLEDMEMRSSDPTTRDILTSAPPSVNKQTLALLFQKDFGDLKGKSRYPKLPKLEKKPILKKEALPPWETFVALYHILRVLQQRYAKDMATWMEKFDQLMDLYQLQSPRIQRLLQDLLLAKEPQSQEFVSKETLKAVELVPGQRLLYCLVCGSSHSPQMPLEFQEVISLPEQNNVHTIRPRGIAKYGILELAWKSLPQADIHLIKKAPHAIVHAP</sequence>
<feature type="region of interest" description="Disordered" evidence="3">
    <location>
        <begin position="1244"/>
        <end position="1264"/>
    </location>
</feature>
<feature type="region of interest" description="Disordered" evidence="3">
    <location>
        <begin position="1133"/>
        <end position="1169"/>
    </location>
</feature>
<keyword evidence="4" id="KW-1185">Reference proteome</keyword>
<dbReference type="PANTHER" id="PTHR42968:SF9">
    <property type="entry name" value="WD REPEAT-CONTAINING PROTEIN 87"/>
    <property type="match status" value="1"/>
</dbReference>
<feature type="region of interest" description="Disordered" evidence="3">
    <location>
        <begin position="1347"/>
        <end position="1462"/>
    </location>
</feature>
<accession>A0A1U8CQI4</accession>
<proteinExistence type="predicted"/>
<feature type="region of interest" description="Disordered" evidence="3">
    <location>
        <begin position="2606"/>
        <end position="2653"/>
    </location>
</feature>
<feature type="region of interest" description="Disordered" evidence="3">
    <location>
        <begin position="1196"/>
        <end position="1222"/>
    </location>
</feature>
<keyword evidence="1" id="KW-0853">WD repeat</keyword>
<feature type="region of interest" description="Disordered" evidence="3">
    <location>
        <begin position="2190"/>
        <end position="2227"/>
    </location>
</feature>
<gene>
    <name evidence="5" type="primary">Wdr87</name>
</gene>
<feature type="region of interest" description="Disordered" evidence="3">
    <location>
        <begin position="2240"/>
        <end position="2362"/>
    </location>
</feature>
<evidence type="ECO:0000256" key="1">
    <source>
        <dbReference type="PROSITE-ProRule" id="PRU00221"/>
    </source>
</evidence>
<feature type="region of interest" description="Disordered" evidence="3">
    <location>
        <begin position="1797"/>
        <end position="1818"/>
    </location>
</feature>
<dbReference type="PROSITE" id="PS50082">
    <property type="entry name" value="WD_REPEATS_2"/>
    <property type="match status" value="2"/>
</dbReference>
<feature type="compositionally biased region" description="Acidic residues" evidence="3">
    <location>
        <begin position="1356"/>
        <end position="1381"/>
    </location>
</feature>
<dbReference type="InterPro" id="IPR015943">
    <property type="entry name" value="WD40/YVTN_repeat-like_dom_sf"/>
</dbReference>
<feature type="compositionally biased region" description="Acidic residues" evidence="3">
    <location>
        <begin position="2245"/>
        <end position="2354"/>
    </location>
</feature>
<keyword evidence="2" id="KW-0175">Coiled coil</keyword>
<evidence type="ECO:0000256" key="2">
    <source>
        <dbReference type="SAM" id="Coils"/>
    </source>
</evidence>
<feature type="region of interest" description="Disordered" evidence="3">
    <location>
        <begin position="1556"/>
        <end position="1590"/>
    </location>
</feature>
<dbReference type="CTD" id="83889"/>
<feature type="compositionally biased region" description="Basic and acidic residues" evidence="3">
    <location>
        <begin position="1134"/>
        <end position="1146"/>
    </location>
</feature>
<dbReference type="KEGG" id="maua:101839088"/>
<dbReference type="OrthoDB" id="6262491at2759"/>
<dbReference type="PANTHER" id="PTHR42968">
    <property type="entry name" value="WD REPEAT-CONTAINING"/>
    <property type="match status" value="1"/>
</dbReference>
<feature type="coiled-coil region" evidence="2">
    <location>
        <begin position="1980"/>
        <end position="2048"/>
    </location>
</feature>
<dbReference type="SMART" id="SM00320">
    <property type="entry name" value="WD40"/>
    <property type="match status" value="4"/>
</dbReference>
<feature type="coiled-coil region" evidence="2">
    <location>
        <begin position="2088"/>
        <end position="2184"/>
    </location>
</feature>
<feature type="region of interest" description="Disordered" evidence="3">
    <location>
        <begin position="2410"/>
        <end position="2442"/>
    </location>
</feature>
<dbReference type="eggNOG" id="ENOG502QTCV">
    <property type="taxonomic scope" value="Eukaryota"/>
</dbReference>
<dbReference type="Pfam" id="PF00400">
    <property type="entry name" value="WD40"/>
    <property type="match status" value="1"/>
</dbReference>
<dbReference type="InterPro" id="IPR001680">
    <property type="entry name" value="WD40_rpt"/>
</dbReference>
<dbReference type="SUPFAM" id="SSF48371">
    <property type="entry name" value="ARM repeat"/>
    <property type="match status" value="1"/>
</dbReference>
<dbReference type="RefSeq" id="XP_012980790.2">
    <property type="nucleotide sequence ID" value="XM_013125336.2"/>
</dbReference>
<dbReference type="Gene3D" id="2.130.10.10">
    <property type="entry name" value="YVTN repeat-like/Quinoprotein amine dehydrogenase"/>
    <property type="match status" value="2"/>
</dbReference>
<protein>
    <submittedName>
        <fullName evidence="5">WD repeat-containing protein 87</fullName>
    </submittedName>
</protein>
<dbReference type="SUPFAM" id="SSF50978">
    <property type="entry name" value="WD40 repeat-like"/>
    <property type="match status" value="2"/>
</dbReference>
<reference evidence="5" key="1">
    <citation type="submission" date="2025-08" db="UniProtKB">
        <authorList>
            <consortium name="RefSeq"/>
        </authorList>
    </citation>
    <scope>IDENTIFICATION</scope>
    <source>
        <tissue evidence="5">Liver</tissue>
    </source>
</reference>
<evidence type="ECO:0000313" key="5">
    <source>
        <dbReference type="RefSeq" id="XP_012980790.2"/>
    </source>
</evidence>
<name>A0A1U8CQI4_MESAU</name>
<feature type="compositionally biased region" description="Basic and acidic residues" evidence="3">
    <location>
        <begin position="1441"/>
        <end position="1462"/>
    </location>
</feature>
<feature type="coiled-coil region" evidence="2">
    <location>
        <begin position="1658"/>
        <end position="1703"/>
    </location>
</feature>
<feature type="compositionally biased region" description="Basic and acidic residues" evidence="3">
    <location>
        <begin position="2420"/>
        <end position="2442"/>
    </location>
</feature>
<feature type="compositionally biased region" description="Basic residues" evidence="3">
    <location>
        <begin position="1207"/>
        <end position="1219"/>
    </location>
</feature>
<feature type="compositionally biased region" description="Basic and acidic residues" evidence="3">
    <location>
        <begin position="1417"/>
        <end position="1432"/>
    </location>
</feature>
<evidence type="ECO:0000256" key="3">
    <source>
        <dbReference type="SAM" id="MobiDB-lite"/>
    </source>
</evidence>